<dbReference type="OrthoDB" id="2986332at2759"/>
<keyword evidence="1" id="KW-0732">Signal</keyword>
<proteinExistence type="predicted"/>
<name>A0A9W8RQK2_9HYPO</name>
<sequence>MKFTAFFAILAATSALASAVLPEQSTNEAHGLEGRRAATWGKCNGTSCKVNGKNYGCTKGSTVDLSTEDAANLNELMASEACADGQCVKCFSQLGCFRELGNFKPECIGACFRLSSYSSIRSTGTGMPIAGTACEIYSDANCENQIPNIADYIPSQCD</sequence>
<keyword evidence="3" id="KW-1185">Reference proteome</keyword>
<dbReference type="EMBL" id="JAOQAZ010000026">
    <property type="protein sequence ID" value="KAJ4252451.1"/>
    <property type="molecule type" value="Genomic_DNA"/>
</dbReference>
<accession>A0A9W8RQK2</accession>
<protein>
    <submittedName>
        <fullName evidence="2">Uncharacterized protein</fullName>
    </submittedName>
</protein>
<organism evidence="2 3">
    <name type="scientific">Fusarium torreyae</name>
    <dbReference type="NCBI Taxonomy" id="1237075"/>
    <lineage>
        <taxon>Eukaryota</taxon>
        <taxon>Fungi</taxon>
        <taxon>Dikarya</taxon>
        <taxon>Ascomycota</taxon>
        <taxon>Pezizomycotina</taxon>
        <taxon>Sordariomycetes</taxon>
        <taxon>Hypocreomycetidae</taxon>
        <taxon>Hypocreales</taxon>
        <taxon>Nectriaceae</taxon>
        <taxon>Fusarium</taxon>
    </lineage>
</organism>
<reference evidence="2" key="1">
    <citation type="submission" date="2022-09" db="EMBL/GenBank/DDBJ databases">
        <title>Fusarium specimens isolated from Avocado Roots.</title>
        <authorList>
            <person name="Stajich J."/>
            <person name="Roper C."/>
            <person name="Heimlech-Rivalta G."/>
        </authorList>
    </citation>
    <scope>NUCLEOTIDE SEQUENCE</scope>
    <source>
        <strain evidence="2">CF00136</strain>
    </source>
</reference>
<gene>
    <name evidence="2" type="ORF">NW762_011052</name>
</gene>
<evidence type="ECO:0000313" key="2">
    <source>
        <dbReference type="EMBL" id="KAJ4252451.1"/>
    </source>
</evidence>
<evidence type="ECO:0000313" key="3">
    <source>
        <dbReference type="Proteomes" id="UP001152049"/>
    </source>
</evidence>
<dbReference type="AlphaFoldDB" id="A0A9W8RQK2"/>
<feature type="chain" id="PRO_5040980438" evidence="1">
    <location>
        <begin position="20"/>
        <end position="158"/>
    </location>
</feature>
<dbReference type="Proteomes" id="UP001152049">
    <property type="component" value="Unassembled WGS sequence"/>
</dbReference>
<evidence type="ECO:0000256" key="1">
    <source>
        <dbReference type="SAM" id="SignalP"/>
    </source>
</evidence>
<comment type="caution">
    <text evidence="2">The sequence shown here is derived from an EMBL/GenBank/DDBJ whole genome shotgun (WGS) entry which is preliminary data.</text>
</comment>
<feature type="signal peptide" evidence="1">
    <location>
        <begin position="1"/>
        <end position="19"/>
    </location>
</feature>